<name>A0AAN9NV33_PSOTE</name>
<protein>
    <submittedName>
        <fullName evidence="1">Uncharacterized protein</fullName>
    </submittedName>
</protein>
<organism evidence="1 2">
    <name type="scientific">Psophocarpus tetragonolobus</name>
    <name type="common">Winged bean</name>
    <name type="synonym">Dolichos tetragonolobus</name>
    <dbReference type="NCBI Taxonomy" id="3891"/>
    <lineage>
        <taxon>Eukaryota</taxon>
        <taxon>Viridiplantae</taxon>
        <taxon>Streptophyta</taxon>
        <taxon>Embryophyta</taxon>
        <taxon>Tracheophyta</taxon>
        <taxon>Spermatophyta</taxon>
        <taxon>Magnoliopsida</taxon>
        <taxon>eudicotyledons</taxon>
        <taxon>Gunneridae</taxon>
        <taxon>Pentapetalae</taxon>
        <taxon>rosids</taxon>
        <taxon>fabids</taxon>
        <taxon>Fabales</taxon>
        <taxon>Fabaceae</taxon>
        <taxon>Papilionoideae</taxon>
        <taxon>50 kb inversion clade</taxon>
        <taxon>NPAAA clade</taxon>
        <taxon>indigoferoid/millettioid clade</taxon>
        <taxon>Phaseoleae</taxon>
        <taxon>Psophocarpus</taxon>
    </lineage>
</organism>
<dbReference type="EMBL" id="JAYMYS010000017">
    <property type="protein sequence ID" value="KAK7379741.1"/>
    <property type="molecule type" value="Genomic_DNA"/>
</dbReference>
<sequence length="94" mass="10608">MAKSVERVPKSKCTQTGAGHNKDMKLFKQFLFTKTLSGECVSNSNSLGPKSAEYNRLAKCRRDQVQNPFGAVREHLRRPSSFLWDNNLLHLADA</sequence>
<dbReference type="Proteomes" id="UP001386955">
    <property type="component" value="Unassembled WGS sequence"/>
</dbReference>
<evidence type="ECO:0000313" key="2">
    <source>
        <dbReference type="Proteomes" id="UP001386955"/>
    </source>
</evidence>
<keyword evidence="2" id="KW-1185">Reference proteome</keyword>
<comment type="caution">
    <text evidence="1">The sequence shown here is derived from an EMBL/GenBank/DDBJ whole genome shotgun (WGS) entry which is preliminary data.</text>
</comment>
<evidence type="ECO:0000313" key="1">
    <source>
        <dbReference type="EMBL" id="KAK7379741.1"/>
    </source>
</evidence>
<gene>
    <name evidence="1" type="ORF">VNO78_34431</name>
</gene>
<dbReference type="AlphaFoldDB" id="A0AAN9NV33"/>
<reference evidence="1 2" key="1">
    <citation type="submission" date="2024-01" db="EMBL/GenBank/DDBJ databases">
        <title>The genomes of 5 underutilized Papilionoideae crops provide insights into root nodulation and disease resistanc.</title>
        <authorList>
            <person name="Jiang F."/>
        </authorList>
    </citation>
    <scope>NUCLEOTIDE SEQUENCE [LARGE SCALE GENOMIC DNA]</scope>
    <source>
        <strain evidence="1">DUOXIRENSHENG_FW03</strain>
        <tissue evidence="1">Leaves</tissue>
    </source>
</reference>
<accession>A0AAN9NV33</accession>
<proteinExistence type="predicted"/>